<evidence type="ECO:0000313" key="2">
    <source>
        <dbReference type="EMBL" id="KAK1337382.1"/>
    </source>
</evidence>
<comment type="caution">
    <text evidence="2">The sequence shown here is derived from an EMBL/GenBank/DDBJ whole genome shotgun (WGS) entry which is preliminary data.</text>
</comment>
<dbReference type="AlphaFoldDB" id="A0AA40LMD1"/>
<proteinExistence type="predicted"/>
<evidence type="ECO:0000313" key="3">
    <source>
        <dbReference type="Proteomes" id="UP001177744"/>
    </source>
</evidence>
<reference evidence="2" key="1">
    <citation type="submission" date="2023-06" db="EMBL/GenBank/DDBJ databases">
        <title>Reference genome for the Northern bat (Eptesicus nilssonii), a most northern bat species.</title>
        <authorList>
            <person name="Laine V.N."/>
            <person name="Pulliainen A.T."/>
            <person name="Lilley T.M."/>
        </authorList>
    </citation>
    <scope>NUCLEOTIDE SEQUENCE</scope>
    <source>
        <strain evidence="2">BLF_Eptnil</strain>
        <tissue evidence="2">Kidney</tissue>
    </source>
</reference>
<feature type="region of interest" description="Disordered" evidence="1">
    <location>
        <begin position="85"/>
        <end position="108"/>
    </location>
</feature>
<organism evidence="2 3">
    <name type="scientific">Cnephaeus nilssonii</name>
    <name type="common">Northern bat</name>
    <name type="synonym">Eptesicus nilssonii</name>
    <dbReference type="NCBI Taxonomy" id="3371016"/>
    <lineage>
        <taxon>Eukaryota</taxon>
        <taxon>Metazoa</taxon>
        <taxon>Chordata</taxon>
        <taxon>Craniata</taxon>
        <taxon>Vertebrata</taxon>
        <taxon>Euteleostomi</taxon>
        <taxon>Mammalia</taxon>
        <taxon>Eutheria</taxon>
        <taxon>Laurasiatheria</taxon>
        <taxon>Chiroptera</taxon>
        <taxon>Yangochiroptera</taxon>
        <taxon>Vespertilionidae</taxon>
        <taxon>Cnephaeus</taxon>
    </lineage>
</organism>
<dbReference type="EMBL" id="JAULJE010000011">
    <property type="protein sequence ID" value="KAK1337382.1"/>
    <property type="molecule type" value="Genomic_DNA"/>
</dbReference>
<keyword evidence="3" id="KW-1185">Reference proteome</keyword>
<accession>A0AA40LMD1</accession>
<name>A0AA40LMD1_CNENI</name>
<feature type="compositionally biased region" description="Basic and acidic residues" evidence="1">
    <location>
        <begin position="99"/>
        <end position="108"/>
    </location>
</feature>
<protein>
    <submittedName>
        <fullName evidence="2">Uncharacterized protein</fullName>
    </submittedName>
</protein>
<feature type="compositionally biased region" description="Polar residues" evidence="1">
    <location>
        <begin position="85"/>
        <end position="98"/>
    </location>
</feature>
<dbReference type="Proteomes" id="UP001177744">
    <property type="component" value="Unassembled WGS sequence"/>
</dbReference>
<evidence type="ECO:0000256" key="1">
    <source>
        <dbReference type="SAM" id="MobiDB-lite"/>
    </source>
</evidence>
<sequence>MESTPGEDVIKIFEMTAEDLEYYINLVDIAIGLRGFIPVLKEVLLWVKCYQIALNAAEKLFMKGESVDAANFIVVLRNCHSYPTFSNHHPSQSATSSISKKDYDSLKT</sequence>
<gene>
    <name evidence="2" type="ORF">QTO34_002008</name>
</gene>